<evidence type="ECO:0000256" key="4">
    <source>
        <dbReference type="ARBA" id="ARBA00023163"/>
    </source>
</evidence>
<dbReference type="PROSITE" id="PS50931">
    <property type="entry name" value="HTH_LYSR"/>
    <property type="match status" value="1"/>
</dbReference>
<evidence type="ECO:0000259" key="5">
    <source>
        <dbReference type="PROSITE" id="PS50931"/>
    </source>
</evidence>
<name>A0ABT9GN44_9GAMM</name>
<dbReference type="PANTHER" id="PTHR30126">
    <property type="entry name" value="HTH-TYPE TRANSCRIPTIONAL REGULATOR"/>
    <property type="match status" value="1"/>
</dbReference>
<keyword evidence="4" id="KW-0804">Transcription</keyword>
<dbReference type="InterPro" id="IPR036388">
    <property type="entry name" value="WH-like_DNA-bd_sf"/>
</dbReference>
<protein>
    <submittedName>
        <fullName evidence="6">LysR substrate-binding domain-containing protein</fullName>
    </submittedName>
</protein>
<organism evidence="6 7">
    <name type="scientific">Alkalimonas delamerensis</name>
    <dbReference type="NCBI Taxonomy" id="265981"/>
    <lineage>
        <taxon>Bacteria</taxon>
        <taxon>Pseudomonadati</taxon>
        <taxon>Pseudomonadota</taxon>
        <taxon>Gammaproteobacteria</taxon>
        <taxon>Alkalimonas</taxon>
    </lineage>
</organism>
<dbReference type="InterPro" id="IPR005119">
    <property type="entry name" value="LysR_subst-bd"/>
</dbReference>
<keyword evidence="7" id="KW-1185">Reference proteome</keyword>
<keyword evidence="2" id="KW-0805">Transcription regulation</keyword>
<dbReference type="Gene3D" id="3.40.190.10">
    <property type="entry name" value="Periplasmic binding protein-like II"/>
    <property type="match status" value="2"/>
</dbReference>
<reference evidence="6 7" key="1">
    <citation type="submission" date="2023-08" db="EMBL/GenBank/DDBJ databases">
        <authorList>
            <person name="Joshi A."/>
            <person name="Thite S."/>
        </authorList>
    </citation>
    <scope>NUCLEOTIDE SEQUENCE [LARGE SCALE GENOMIC DNA]</scope>
    <source>
        <strain evidence="6 7">1E1</strain>
    </source>
</reference>
<dbReference type="InterPro" id="IPR000847">
    <property type="entry name" value="LysR_HTH_N"/>
</dbReference>
<accession>A0ABT9GN44</accession>
<dbReference type="SUPFAM" id="SSF46785">
    <property type="entry name" value="Winged helix' DNA-binding domain"/>
    <property type="match status" value="1"/>
</dbReference>
<gene>
    <name evidence="6" type="ORF">Q3O59_05020</name>
</gene>
<evidence type="ECO:0000256" key="1">
    <source>
        <dbReference type="ARBA" id="ARBA00009437"/>
    </source>
</evidence>
<dbReference type="SUPFAM" id="SSF53850">
    <property type="entry name" value="Periplasmic binding protein-like II"/>
    <property type="match status" value="1"/>
</dbReference>
<dbReference type="RefSeq" id="WP_305944533.1">
    <property type="nucleotide sequence ID" value="NZ_JAUZVY010000002.1"/>
</dbReference>
<comment type="similarity">
    <text evidence="1">Belongs to the LysR transcriptional regulatory family.</text>
</comment>
<evidence type="ECO:0000256" key="2">
    <source>
        <dbReference type="ARBA" id="ARBA00023015"/>
    </source>
</evidence>
<evidence type="ECO:0000313" key="7">
    <source>
        <dbReference type="Proteomes" id="UP001236258"/>
    </source>
</evidence>
<dbReference type="Gene3D" id="1.10.10.10">
    <property type="entry name" value="Winged helix-like DNA-binding domain superfamily/Winged helix DNA-binding domain"/>
    <property type="match status" value="1"/>
</dbReference>
<evidence type="ECO:0000256" key="3">
    <source>
        <dbReference type="ARBA" id="ARBA00023125"/>
    </source>
</evidence>
<sequence length="299" mass="33465">MIELKHLKAVQALRDSGSVMGAAKLLCITQSALSHQLKELEHRIGDSLFERKTEPLKFLPAGVLLLELAEQVLPAVRLVEQGLKHGNAVTKRPIRFCVECHACYHWLLPALKAFQALEDGYELDLTASIEHQAVEGMVRNELDLVVTSDQRLLPQVHYHYLYPMELRLLVSPDHPLASAAFAKPEDLVGETLFSYPVPAQRQDVFRFFLAERPFQGRLKTVAQGSQMVQQVAAGQGIAVLPSWMAEPYAGQGLLVSLPLGEAGLWRPMYLAWRQQDASADAYQRLADLLQQHLPQQAHQ</sequence>
<dbReference type="EMBL" id="JAUZVY010000002">
    <property type="protein sequence ID" value="MDP4528390.1"/>
    <property type="molecule type" value="Genomic_DNA"/>
</dbReference>
<comment type="caution">
    <text evidence="6">The sequence shown here is derived from an EMBL/GenBank/DDBJ whole genome shotgun (WGS) entry which is preliminary data.</text>
</comment>
<dbReference type="PANTHER" id="PTHR30126:SF25">
    <property type="entry name" value="HTH-TYPE TRANSCRIPTIONAL REGULATOR METR"/>
    <property type="match status" value="1"/>
</dbReference>
<feature type="domain" description="HTH lysR-type" evidence="5">
    <location>
        <begin position="2"/>
        <end position="59"/>
    </location>
</feature>
<dbReference type="Pfam" id="PF00126">
    <property type="entry name" value="HTH_1"/>
    <property type="match status" value="1"/>
</dbReference>
<dbReference type="Proteomes" id="UP001236258">
    <property type="component" value="Unassembled WGS sequence"/>
</dbReference>
<keyword evidence="3" id="KW-0238">DNA-binding</keyword>
<evidence type="ECO:0000313" key="6">
    <source>
        <dbReference type="EMBL" id="MDP4528390.1"/>
    </source>
</evidence>
<dbReference type="InterPro" id="IPR036390">
    <property type="entry name" value="WH_DNA-bd_sf"/>
</dbReference>
<dbReference type="PRINTS" id="PR00039">
    <property type="entry name" value="HTHLYSR"/>
</dbReference>
<proteinExistence type="inferred from homology"/>
<dbReference type="Pfam" id="PF03466">
    <property type="entry name" value="LysR_substrate"/>
    <property type="match status" value="1"/>
</dbReference>